<dbReference type="InterPro" id="IPR011545">
    <property type="entry name" value="DEAD/DEAH_box_helicase_dom"/>
</dbReference>
<organism evidence="5 6">
    <name type="scientific">Amycolatopsis cynarae</name>
    <dbReference type="NCBI Taxonomy" id="2995223"/>
    <lineage>
        <taxon>Bacteria</taxon>
        <taxon>Bacillati</taxon>
        <taxon>Actinomycetota</taxon>
        <taxon>Actinomycetes</taxon>
        <taxon>Pseudonocardiales</taxon>
        <taxon>Pseudonocardiaceae</taxon>
        <taxon>Amycolatopsis</taxon>
    </lineage>
</organism>
<dbReference type="SMART" id="SM00490">
    <property type="entry name" value="HELICc"/>
    <property type="match status" value="1"/>
</dbReference>
<dbReference type="RefSeq" id="WP_268756225.1">
    <property type="nucleotide sequence ID" value="NZ_CP113836.1"/>
</dbReference>
<dbReference type="InterPro" id="IPR027417">
    <property type="entry name" value="P-loop_NTPase"/>
</dbReference>
<dbReference type="PANTHER" id="PTHR47957:SF3">
    <property type="entry name" value="ATP-DEPENDENT HELICASE HRQ1"/>
    <property type="match status" value="1"/>
</dbReference>
<keyword evidence="6" id="KW-1185">Reference proteome</keyword>
<dbReference type="Pfam" id="PF00271">
    <property type="entry name" value="Helicase_C"/>
    <property type="match status" value="1"/>
</dbReference>
<dbReference type="Gene3D" id="3.40.50.300">
    <property type="entry name" value="P-loop containing nucleotide triphosphate hydrolases"/>
    <property type="match status" value="2"/>
</dbReference>
<dbReference type="SUPFAM" id="SSF52540">
    <property type="entry name" value="P-loop containing nucleoside triphosphate hydrolases"/>
    <property type="match status" value="1"/>
</dbReference>
<sequence length="796" mass="84291">MAESKRARRLLNRVTAGIPEPADPVTHVAEQPAREARCADWPAWAHPDVVAALRESGVEQPWTHQIEAGSLAHAGKHVVISTGTASGKSLAYQLPVLSTLAEDDRACALYLSPTKALGADQLRTVSSLDIPGVRAASYDGDTPMGERDWVRAHARFVFTNPDMLHRGILASHARWARLFRKLAYVIVDECHGYRGVFGSHVALLLRRLQRVAHRYGSSPVFVLASATMADPAGFAQRLTGQECAAVVEDGSPRGARTVALWEPPLLEDFSGENGAPVRRSAGAEASRILAELVVEGARTLAFVRSRRGAELTALGARRILSEVDDKLAGQVAAYRAGFLPEERRKLERALLTGELLGVATTNALELGVDIAGLDAVVVAGYPGTLASFWQQAGRAGRAGDEALVVFVARDDPLDTYLVHHPSAILDRPVETTVLDPANPYVLAPQLACAAAELPLTSGELEAFGGETARAVLESLVADKVLRRRPSGWYWTSRDRPQYEVDIRGSGGEQVAVVEADTSRLLGTVDPGSACATVHPGAVYLHQGLSYVVDELDLESGIALVHAEDPEWTTSAREVADIAVLSTQERVDYGGVSVCLGDVAVSSQVVGYLRRRPSGEIIDHVPLDLPEQTLETRAVWYTISADLLEEGGRTPGGAGLEPARIPGALHAAEHAAIGLLPLFATCDRWDIGGVSTALHADTGEATVFVHDGHPGGAGFADRGFSALVPWLVTTREAIVSCECPAGCPSCVQSPKCGNGNDPLDKAGAVAVLDTVLGAVRRHGTRHGHGGVQAATGAAATS</sequence>
<feature type="domain" description="Helicase ATP-binding" evidence="3">
    <location>
        <begin position="69"/>
        <end position="230"/>
    </location>
</feature>
<keyword evidence="5" id="KW-0347">Helicase</keyword>
<keyword evidence="5" id="KW-0378">Hydrolase</keyword>
<dbReference type="CDD" id="cd18797">
    <property type="entry name" value="SF2_C_Hrq"/>
    <property type="match status" value="1"/>
</dbReference>
<name>A0ABY7B1A8_9PSEU</name>
<evidence type="ECO:0000313" key="5">
    <source>
        <dbReference type="EMBL" id="WAL66085.1"/>
    </source>
</evidence>
<dbReference type="SMART" id="SM00487">
    <property type="entry name" value="DEXDc"/>
    <property type="match status" value="1"/>
</dbReference>
<dbReference type="InterPro" id="IPR001650">
    <property type="entry name" value="Helicase_C-like"/>
</dbReference>
<dbReference type="NCBIfam" id="TIGR03817">
    <property type="entry name" value="DECH_helic"/>
    <property type="match status" value="1"/>
</dbReference>
<evidence type="ECO:0000259" key="3">
    <source>
        <dbReference type="PROSITE" id="PS51192"/>
    </source>
</evidence>
<dbReference type="InterPro" id="IPR022307">
    <property type="entry name" value="Helicase_put_actinobac"/>
</dbReference>
<proteinExistence type="predicted"/>
<evidence type="ECO:0000259" key="4">
    <source>
        <dbReference type="PROSITE" id="PS51194"/>
    </source>
</evidence>
<evidence type="ECO:0000313" key="6">
    <source>
        <dbReference type="Proteomes" id="UP001163203"/>
    </source>
</evidence>
<keyword evidence="2" id="KW-0067">ATP-binding</keyword>
<dbReference type="CDD" id="cd17923">
    <property type="entry name" value="DEXHc_Hrq1-like"/>
    <property type="match status" value="1"/>
</dbReference>
<dbReference type="Proteomes" id="UP001163203">
    <property type="component" value="Chromosome"/>
</dbReference>
<protein>
    <submittedName>
        <fullName evidence="5">DEAD/DEAH box helicase</fullName>
    </submittedName>
</protein>
<dbReference type="InterPro" id="IPR018973">
    <property type="entry name" value="MZB"/>
</dbReference>
<reference evidence="5" key="1">
    <citation type="submission" date="2022-11" db="EMBL/GenBank/DDBJ databases">
        <authorList>
            <person name="Mo P."/>
        </authorList>
    </citation>
    <scope>NUCLEOTIDE SEQUENCE</scope>
    <source>
        <strain evidence="5">HUAS 11-8</strain>
    </source>
</reference>
<evidence type="ECO:0000256" key="1">
    <source>
        <dbReference type="ARBA" id="ARBA00022741"/>
    </source>
</evidence>
<accession>A0ABY7B1A8</accession>
<dbReference type="PANTHER" id="PTHR47957">
    <property type="entry name" value="ATP-DEPENDENT HELICASE HRQ1"/>
    <property type="match status" value="1"/>
</dbReference>
<keyword evidence="1" id="KW-0547">Nucleotide-binding</keyword>
<dbReference type="Pfam" id="PF22982">
    <property type="entry name" value="WHD_HRQ1"/>
    <property type="match status" value="1"/>
</dbReference>
<dbReference type="EMBL" id="CP113836">
    <property type="protein sequence ID" value="WAL66085.1"/>
    <property type="molecule type" value="Genomic_DNA"/>
</dbReference>
<dbReference type="Pfam" id="PF09369">
    <property type="entry name" value="MZB"/>
    <property type="match status" value="1"/>
</dbReference>
<dbReference type="Pfam" id="PF00270">
    <property type="entry name" value="DEAD"/>
    <property type="match status" value="1"/>
</dbReference>
<dbReference type="PROSITE" id="PS51192">
    <property type="entry name" value="HELICASE_ATP_BIND_1"/>
    <property type="match status" value="1"/>
</dbReference>
<dbReference type="PROSITE" id="PS51194">
    <property type="entry name" value="HELICASE_CTER"/>
    <property type="match status" value="1"/>
</dbReference>
<dbReference type="InterPro" id="IPR014001">
    <property type="entry name" value="Helicase_ATP-bd"/>
</dbReference>
<feature type="domain" description="Helicase C-terminal" evidence="4">
    <location>
        <begin position="287"/>
        <end position="440"/>
    </location>
</feature>
<gene>
    <name evidence="5" type="ORF">ORV05_35455</name>
</gene>
<dbReference type="GO" id="GO:0004386">
    <property type="term" value="F:helicase activity"/>
    <property type="evidence" value="ECO:0007669"/>
    <property type="project" value="UniProtKB-KW"/>
</dbReference>
<dbReference type="InterPro" id="IPR055227">
    <property type="entry name" value="HRQ1_WHD"/>
</dbReference>
<evidence type="ECO:0000256" key="2">
    <source>
        <dbReference type="ARBA" id="ARBA00022840"/>
    </source>
</evidence>